<proteinExistence type="predicted"/>
<name>A0AC34F2K3_9BILA</name>
<organism evidence="1 2">
    <name type="scientific">Panagrolaimus sp. ES5</name>
    <dbReference type="NCBI Taxonomy" id="591445"/>
    <lineage>
        <taxon>Eukaryota</taxon>
        <taxon>Metazoa</taxon>
        <taxon>Ecdysozoa</taxon>
        <taxon>Nematoda</taxon>
        <taxon>Chromadorea</taxon>
        <taxon>Rhabditida</taxon>
        <taxon>Tylenchina</taxon>
        <taxon>Panagrolaimomorpha</taxon>
        <taxon>Panagrolaimoidea</taxon>
        <taxon>Panagrolaimidae</taxon>
        <taxon>Panagrolaimus</taxon>
    </lineage>
</organism>
<evidence type="ECO:0000313" key="2">
    <source>
        <dbReference type="WBParaSite" id="ES5_v2.g11250.t1"/>
    </source>
</evidence>
<sequence>MDGHPPPIPPRPAQISNGIFDNGFGGAGLGGGGYGGYNQSFPMNTFGGFGGGGMYNQGGLYGGGGYGYGNFGGGGGYGNSAESNFVRIAEGIFAYFR</sequence>
<evidence type="ECO:0000313" key="1">
    <source>
        <dbReference type="Proteomes" id="UP000887579"/>
    </source>
</evidence>
<protein>
    <submittedName>
        <fullName evidence="2">Uncharacterized protein</fullName>
    </submittedName>
</protein>
<dbReference type="WBParaSite" id="ES5_v2.g11250.t1">
    <property type="protein sequence ID" value="ES5_v2.g11250.t1"/>
    <property type="gene ID" value="ES5_v2.g11250"/>
</dbReference>
<accession>A0AC34F2K3</accession>
<reference evidence="2" key="1">
    <citation type="submission" date="2022-11" db="UniProtKB">
        <authorList>
            <consortium name="WormBaseParasite"/>
        </authorList>
    </citation>
    <scope>IDENTIFICATION</scope>
</reference>
<dbReference type="Proteomes" id="UP000887579">
    <property type="component" value="Unplaced"/>
</dbReference>